<dbReference type="PROSITE" id="PS51462">
    <property type="entry name" value="NUDIX"/>
    <property type="match status" value="1"/>
</dbReference>
<dbReference type="CDD" id="cd04511">
    <property type="entry name" value="NUDIX_Hydrolase"/>
    <property type="match status" value="1"/>
</dbReference>
<feature type="domain" description="Nudix hydrolase" evidence="4">
    <location>
        <begin position="36"/>
        <end position="159"/>
    </location>
</feature>
<dbReference type="RefSeq" id="WP_183909731.1">
    <property type="nucleotide sequence ID" value="NZ_JACHXZ010000002.1"/>
</dbReference>
<evidence type="ECO:0000313" key="6">
    <source>
        <dbReference type="Proteomes" id="UP000559987"/>
    </source>
</evidence>
<dbReference type="InterPro" id="IPR020476">
    <property type="entry name" value="Nudix_hydrolase"/>
</dbReference>
<reference evidence="5 6" key="1">
    <citation type="submission" date="2020-08" db="EMBL/GenBank/DDBJ databases">
        <title>Genomic Encyclopedia of Type Strains, Phase III (KMG-III): the genomes of soil and plant-associated and newly described type strains.</title>
        <authorList>
            <person name="Whitman W."/>
        </authorList>
    </citation>
    <scope>NUCLEOTIDE SEQUENCE [LARGE SCALE GENOMIC DNA]</scope>
    <source>
        <strain evidence="5 6">CECT 8571</strain>
    </source>
</reference>
<dbReference type="PANTHER" id="PTHR43222:SF2">
    <property type="entry name" value="NUDIX HYDROLASE 23, CHLOROPLASTIC"/>
    <property type="match status" value="1"/>
</dbReference>
<name>A0A839UNW6_9GAMM</name>
<evidence type="ECO:0000259" key="4">
    <source>
        <dbReference type="PROSITE" id="PS51462"/>
    </source>
</evidence>
<dbReference type="InterPro" id="IPR000086">
    <property type="entry name" value="NUDIX_hydrolase_dom"/>
</dbReference>
<evidence type="ECO:0000256" key="1">
    <source>
        <dbReference type="ARBA" id="ARBA00001946"/>
    </source>
</evidence>
<dbReference type="GO" id="GO:0016787">
    <property type="term" value="F:hydrolase activity"/>
    <property type="evidence" value="ECO:0007669"/>
    <property type="project" value="UniProtKB-KW"/>
</dbReference>
<evidence type="ECO:0000256" key="3">
    <source>
        <dbReference type="ARBA" id="ARBA00022842"/>
    </source>
</evidence>
<proteinExistence type="predicted"/>
<comment type="cofactor">
    <cofactor evidence="1">
        <name>Mg(2+)</name>
        <dbReference type="ChEBI" id="CHEBI:18420"/>
    </cofactor>
</comment>
<dbReference type="AlphaFoldDB" id="A0A839UNW6"/>
<gene>
    <name evidence="5" type="ORF">FHS30_001414</name>
</gene>
<evidence type="ECO:0000313" key="5">
    <source>
        <dbReference type="EMBL" id="MBB3168230.1"/>
    </source>
</evidence>
<organism evidence="5 6">
    <name type="scientific">Simiduia aestuariiviva</name>
    <dbReference type="NCBI Taxonomy" id="1510459"/>
    <lineage>
        <taxon>Bacteria</taxon>
        <taxon>Pseudomonadati</taxon>
        <taxon>Pseudomonadota</taxon>
        <taxon>Gammaproteobacteria</taxon>
        <taxon>Cellvibrionales</taxon>
        <taxon>Cellvibrionaceae</taxon>
        <taxon>Simiduia</taxon>
    </lineage>
</organism>
<dbReference type="Gene3D" id="2.20.70.10">
    <property type="match status" value="1"/>
</dbReference>
<dbReference type="InterPro" id="IPR029401">
    <property type="entry name" value="Nudix_N"/>
</dbReference>
<sequence length="178" mass="20356">MKFCSQCGEGVTLAIPEGDNRERHVCNACSTIHYQNPRIITGTLPVYDDQILLCKRAIEPRHGLWTLPAGFMENGETTEQGAIRETWEEASANVNDLALYSIFNLPQINQVYFFYRAQLSDLSFGPGEESLEVELFNEDAIPWDQLAFPVITRTLQHYLSDRKSGEFPVRTEDIIRKR</sequence>
<comment type="caution">
    <text evidence="5">The sequence shown here is derived from an EMBL/GenBank/DDBJ whole genome shotgun (WGS) entry which is preliminary data.</text>
</comment>
<evidence type="ECO:0000256" key="2">
    <source>
        <dbReference type="ARBA" id="ARBA00022801"/>
    </source>
</evidence>
<dbReference type="Gene3D" id="3.90.79.10">
    <property type="entry name" value="Nucleoside Triphosphate Pyrophosphohydrolase"/>
    <property type="match status" value="1"/>
</dbReference>
<dbReference type="Pfam" id="PF00293">
    <property type="entry name" value="NUDIX"/>
    <property type="match status" value="1"/>
</dbReference>
<keyword evidence="6" id="KW-1185">Reference proteome</keyword>
<dbReference type="SUPFAM" id="SSF55811">
    <property type="entry name" value="Nudix"/>
    <property type="match status" value="1"/>
</dbReference>
<keyword evidence="2" id="KW-0378">Hydrolase</keyword>
<dbReference type="PRINTS" id="PR00502">
    <property type="entry name" value="NUDIXFAMILY"/>
</dbReference>
<dbReference type="Pfam" id="PF14803">
    <property type="entry name" value="Zn_ribbon_Nudix"/>
    <property type="match status" value="1"/>
</dbReference>
<protein>
    <submittedName>
        <fullName evidence="5">ADP-ribose pyrophosphatase YjhB (NUDIX family)</fullName>
    </submittedName>
</protein>
<accession>A0A839UNW6</accession>
<keyword evidence="3" id="KW-0460">Magnesium</keyword>
<dbReference type="Proteomes" id="UP000559987">
    <property type="component" value="Unassembled WGS sequence"/>
</dbReference>
<dbReference type="InterPro" id="IPR015797">
    <property type="entry name" value="NUDIX_hydrolase-like_dom_sf"/>
</dbReference>
<dbReference type="EMBL" id="JACHXZ010000002">
    <property type="protein sequence ID" value="MBB3168230.1"/>
    <property type="molecule type" value="Genomic_DNA"/>
</dbReference>
<dbReference type="PANTHER" id="PTHR43222">
    <property type="entry name" value="NUDIX HYDROLASE 23"/>
    <property type="match status" value="1"/>
</dbReference>